<proteinExistence type="predicted"/>
<evidence type="ECO:0000256" key="1">
    <source>
        <dbReference type="SAM" id="MobiDB-lite"/>
    </source>
</evidence>
<keyword evidence="3" id="KW-1185">Reference proteome</keyword>
<evidence type="ECO:0000313" key="2">
    <source>
        <dbReference type="EMBL" id="CAA7271239.1"/>
    </source>
</evidence>
<dbReference type="OrthoDB" id="3062825at2759"/>
<dbReference type="EMBL" id="CACVBS010000102">
    <property type="protein sequence ID" value="CAA7271239.1"/>
    <property type="molecule type" value="Genomic_DNA"/>
</dbReference>
<evidence type="ECO:0000313" key="3">
    <source>
        <dbReference type="Proteomes" id="UP000467700"/>
    </source>
</evidence>
<dbReference type="Proteomes" id="UP000467700">
    <property type="component" value="Unassembled WGS sequence"/>
</dbReference>
<accession>A0A8S0WD17</accession>
<feature type="compositionally biased region" description="Acidic residues" evidence="1">
    <location>
        <begin position="161"/>
        <end position="170"/>
    </location>
</feature>
<reference evidence="2 3" key="1">
    <citation type="submission" date="2020-01" db="EMBL/GenBank/DDBJ databases">
        <authorList>
            <person name="Gupta K D."/>
        </authorList>
    </citation>
    <scope>NUCLEOTIDE SEQUENCE [LARGE SCALE GENOMIC DNA]</scope>
</reference>
<dbReference type="AlphaFoldDB" id="A0A8S0WD17"/>
<organism evidence="2 3">
    <name type="scientific">Cyclocybe aegerita</name>
    <name type="common">Black poplar mushroom</name>
    <name type="synonym">Agrocybe aegerita</name>
    <dbReference type="NCBI Taxonomy" id="1973307"/>
    <lineage>
        <taxon>Eukaryota</taxon>
        <taxon>Fungi</taxon>
        <taxon>Dikarya</taxon>
        <taxon>Basidiomycota</taxon>
        <taxon>Agaricomycotina</taxon>
        <taxon>Agaricomycetes</taxon>
        <taxon>Agaricomycetidae</taxon>
        <taxon>Agaricales</taxon>
        <taxon>Agaricineae</taxon>
        <taxon>Bolbitiaceae</taxon>
        <taxon>Cyclocybe</taxon>
    </lineage>
</organism>
<gene>
    <name evidence="2" type="ORF">AAE3_LOCUS13475</name>
</gene>
<name>A0A8S0WD17_CYCAE</name>
<sequence>MSQSNHGAPSVPTAAQKCHLIGGNIDTGYKRVTLAELREVLGMQEKPLEFEGIKKDLRRMAEKNLKIEHVGVVQTGAITAILNELKEKRPSLYGSGDQEKKLHCVRGALLAFHGQRRRRAKSAMVKHPVPLLPRQEIQKKVEVIDLTLDSDSEPEEKNDCESEDEVDELETSPGPSLTVAEESEMKPTLAELQSAEQKRHLTSKDIALPLRVPEGTDPVAKFLSSCMPSMAHLLPIFREIGCTSEEHLQAISRWHQDRIYAFLKRNSRASERGNSMTEVEVAILENHFIEYFKK</sequence>
<protein>
    <submittedName>
        <fullName evidence="2">Uncharacterized protein</fullName>
    </submittedName>
</protein>
<feature type="region of interest" description="Disordered" evidence="1">
    <location>
        <begin position="147"/>
        <end position="185"/>
    </location>
</feature>
<comment type="caution">
    <text evidence="2">The sequence shown here is derived from an EMBL/GenBank/DDBJ whole genome shotgun (WGS) entry which is preliminary data.</text>
</comment>